<evidence type="ECO:0000313" key="2">
    <source>
        <dbReference type="EMBL" id="KAG9458198.1"/>
    </source>
</evidence>
<organism evidence="2 3">
    <name type="scientific">Aristolochia fimbriata</name>
    <name type="common">White veined hardy Dutchman's pipe vine</name>
    <dbReference type="NCBI Taxonomy" id="158543"/>
    <lineage>
        <taxon>Eukaryota</taxon>
        <taxon>Viridiplantae</taxon>
        <taxon>Streptophyta</taxon>
        <taxon>Embryophyta</taxon>
        <taxon>Tracheophyta</taxon>
        <taxon>Spermatophyta</taxon>
        <taxon>Magnoliopsida</taxon>
        <taxon>Magnoliidae</taxon>
        <taxon>Piperales</taxon>
        <taxon>Aristolochiaceae</taxon>
        <taxon>Aristolochia</taxon>
    </lineage>
</organism>
<dbReference type="AlphaFoldDB" id="A0AAV7FAR3"/>
<keyword evidence="3" id="KW-1185">Reference proteome</keyword>
<dbReference type="Proteomes" id="UP000825729">
    <property type="component" value="Unassembled WGS sequence"/>
</dbReference>
<dbReference type="EMBL" id="JAINDJ010000002">
    <property type="protein sequence ID" value="KAG9458198.1"/>
    <property type="molecule type" value="Genomic_DNA"/>
</dbReference>
<reference evidence="2 3" key="1">
    <citation type="submission" date="2021-07" db="EMBL/GenBank/DDBJ databases">
        <title>The Aristolochia fimbriata genome: insights into angiosperm evolution, floral development and chemical biosynthesis.</title>
        <authorList>
            <person name="Jiao Y."/>
        </authorList>
    </citation>
    <scope>NUCLEOTIDE SEQUENCE [LARGE SCALE GENOMIC DNA]</scope>
    <source>
        <strain evidence="2">IBCAS-2021</strain>
        <tissue evidence="2">Leaf</tissue>
    </source>
</reference>
<feature type="region of interest" description="Disordered" evidence="1">
    <location>
        <begin position="1"/>
        <end position="58"/>
    </location>
</feature>
<sequence length="58" mass="7060">MEEGGRRRGRSKKREVEEEGDQRRGRSKKREIEEDDGEKQMKEEGEIKKERRRRNLTS</sequence>
<gene>
    <name evidence="2" type="ORF">H6P81_002706</name>
</gene>
<accession>A0AAV7FAR3</accession>
<protein>
    <submittedName>
        <fullName evidence="2">Uncharacterized protein</fullName>
    </submittedName>
</protein>
<evidence type="ECO:0000313" key="3">
    <source>
        <dbReference type="Proteomes" id="UP000825729"/>
    </source>
</evidence>
<evidence type="ECO:0000256" key="1">
    <source>
        <dbReference type="SAM" id="MobiDB-lite"/>
    </source>
</evidence>
<name>A0AAV7FAR3_ARIFI</name>
<feature type="compositionally biased region" description="Basic and acidic residues" evidence="1">
    <location>
        <begin position="38"/>
        <end position="49"/>
    </location>
</feature>
<proteinExistence type="predicted"/>
<comment type="caution">
    <text evidence="2">The sequence shown here is derived from an EMBL/GenBank/DDBJ whole genome shotgun (WGS) entry which is preliminary data.</text>
</comment>